<evidence type="ECO:0000256" key="1">
    <source>
        <dbReference type="SAM" id="MobiDB-lite"/>
    </source>
</evidence>
<organism evidence="3 4">
    <name type="scientific">Gracilariopsis chorda</name>
    <dbReference type="NCBI Taxonomy" id="448386"/>
    <lineage>
        <taxon>Eukaryota</taxon>
        <taxon>Rhodophyta</taxon>
        <taxon>Florideophyceae</taxon>
        <taxon>Rhodymeniophycidae</taxon>
        <taxon>Gracilariales</taxon>
        <taxon>Gracilariaceae</taxon>
        <taxon>Gracilariopsis</taxon>
    </lineage>
</organism>
<feature type="chain" id="PRO_5015950318" evidence="2">
    <location>
        <begin position="18"/>
        <end position="387"/>
    </location>
</feature>
<keyword evidence="4" id="KW-1185">Reference proteome</keyword>
<dbReference type="EMBL" id="NBIV01000012">
    <property type="protein sequence ID" value="PXF48693.1"/>
    <property type="molecule type" value="Genomic_DNA"/>
</dbReference>
<feature type="compositionally biased region" description="Polar residues" evidence="1">
    <location>
        <begin position="116"/>
        <end position="131"/>
    </location>
</feature>
<evidence type="ECO:0000256" key="2">
    <source>
        <dbReference type="SAM" id="SignalP"/>
    </source>
</evidence>
<evidence type="ECO:0000313" key="3">
    <source>
        <dbReference type="EMBL" id="PXF48693.1"/>
    </source>
</evidence>
<dbReference type="OrthoDB" id="10429363at2759"/>
<reference evidence="3 4" key="1">
    <citation type="journal article" date="2018" name="Mol. Biol. Evol.">
        <title>Analysis of the draft genome of the red seaweed Gracilariopsis chorda provides insights into genome size evolution in Rhodophyta.</title>
        <authorList>
            <person name="Lee J."/>
            <person name="Yang E.C."/>
            <person name="Graf L."/>
            <person name="Yang J.H."/>
            <person name="Qiu H."/>
            <person name="Zel Zion U."/>
            <person name="Chan C.X."/>
            <person name="Stephens T.G."/>
            <person name="Weber A.P.M."/>
            <person name="Boo G.H."/>
            <person name="Boo S.M."/>
            <person name="Kim K.M."/>
            <person name="Shin Y."/>
            <person name="Jung M."/>
            <person name="Lee S.J."/>
            <person name="Yim H.S."/>
            <person name="Lee J.H."/>
            <person name="Bhattacharya D."/>
            <person name="Yoon H.S."/>
        </authorList>
    </citation>
    <scope>NUCLEOTIDE SEQUENCE [LARGE SCALE GENOMIC DNA]</scope>
    <source>
        <strain evidence="3 4">SKKU-2015</strain>
        <tissue evidence="3">Whole body</tissue>
    </source>
</reference>
<feature type="signal peptide" evidence="2">
    <location>
        <begin position="1"/>
        <end position="17"/>
    </location>
</feature>
<dbReference type="Proteomes" id="UP000247409">
    <property type="component" value="Unassembled WGS sequence"/>
</dbReference>
<protein>
    <submittedName>
        <fullName evidence="3">Uncharacterized protein</fullName>
    </submittedName>
</protein>
<proteinExistence type="predicted"/>
<accession>A0A2V3J2Y2</accession>
<evidence type="ECO:0000313" key="4">
    <source>
        <dbReference type="Proteomes" id="UP000247409"/>
    </source>
</evidence>
<sequence>MVCQAFASSFLPSLSLGAGFASEITNKQAIPVHPSLSMCSQKPSLSNSPLLAAAFAALACFSVRPPMPVRAMQYETDTTAPLYISPGLHIEGTDTTHEGTLLRVLPEPQQERHSLSAPQSPNLSSPSSATNYQGQVNTIPDWAAVGVRRTIYPHRNPRLSSIRPATIGLVSVSAVTSGSVLFRSVTRKRIRNVHKSTLEDQDVCSVVSIHIPFCVPERATMMKKLEELAAIAIILTPEGMAEATRSAANLLLDEARLLEDSRKFAPKVDVFLAENMACAEKRFAGHVEIEAHRIDRVKNCAQKNSTKSSGEYGVVTLVVATTAGVDLACYNEDATIICRLRGALDRISRLQSGQVAGLELQWVPESEEKRSLNRAQLCEVFPGLKVV</sequence>
<dbReference type="Pfam" id="PF07466">
    <property type="entry name" value="DUF1517"/>
    <property type="match status" value="1"/>
</dbReference>
<comment type="caution">
    <text evidence="3">The sequence shown here is derived from an EMBL/GenBank/DDBJ whole genome shotgun (WGS) entry which is preliminary data.</text>
</comment>
<feature type="region of interest" description="Disordered" evidence="1">
    <location>
        <begin position="109"/>
        <end position="131"/>
    </location>
</feature>
<dbReference type="InterPro" id="IPR010903">
    <property type="entry name" value="DUF1517"/>
</dbReference>
<dbReference type="AlphaFoldDB" id="A0A2V3J2Y2"/>
<keyword evidence="2" id="KW-0732">Signal</keyword>
<name>A0A2V3J2Y2_9FLOR</name>
<gene>
    <name evidence="3" type="ORF">BWQ96_01545</name>
</gene>